<protein>
    <recommendedName>
        <fullName evidence="4">Heme exporter protein D</fullName>
    </recommendedName>
</protein>
<organism evidence="2 3">
    <name type="scientific">Stigmatella ashevillensis</name>
    <dbReference type="NCBI Taxonomy" id="2995309"/>
    <lineage>
        <taxon>Bacteria</taxon>
        <taxon>Pseudomonadati</taxon>
        <taxon>Myxococcota</taxon>
        <taxon>Myxococcia</taxon>
        <taxon>Myxococcales</taxon>
        <taxon>Cystobacterineae</taxon>
        <taxon>Archangiaceae</taxon>
        <taxon>Stigmatella</taxon>
    </lineage>
</organism>
<sequence>MMLSVSSLMVLAQAAAGQVGSGRIQGGWGYVWVSYGITWGALALYSLSLWLRRPQATPGPKE</sequence>
<reference evidence="2 3" key="1">
    <citation type="submission" date="2022-11" db="EMBL/GenBank/DDBJ databases">
        <title>Minimal conservation of predation-associated metabolite biosynthetic gene clusters underscores biosynthetic potential of Myxococcota including descriptions for ten novel species: Archangium lansinium sp. nov., Myxococcus landrumus sp. nov., Nannocystis bai.</title>
        <authorList>
            <person name="Ahearne A."/>
            <person name="Stevens C."/>
            <person name="Dowd S."/>
        </authorList>
    </citation>
    <scope>NUCLEOTIDE SEQUENCE [LARGE SCALE GENOMIC DNA]</scope>
    <source>
        <strain evidence="2 3">NCWAL01</strain>
    </source>
</reference>
<keyword evidence="1" id="KW-0472">Membrane</keyword>
<accession>A0ABT5D109</accession>
<evidence type="ECO:0000313" key="3">
    <source>
        <dbReference type="Proteomes" id="UP001221838"/>
    </source>
</evidence>
<dbReference type="EMBL" id="JAQNDM010000001">
    <property type="protein sequence ID" value="MDC0707352.1"/>
    <property type="molecule type" value="Genomic_DNA"/>
</dbReference>
<dbReference type="Proteomes" id="UP001221838">
    <property type="component" value="Unassembled WGS sequence"/>
</dbReference>
<name>A0ABT5D109_9BACT</name>
<comment type="caution">
    <text evidence="2">The sequence shown here is derived from an EMBL/GenBank/DDBJ whole genome shotgun (WGS) entry which is preliminary data.</text>
</comment>
<evidence type="ECO:0000313" key="2">
    <source>
        <dbReference type="EMBL" id="MDC0707352.1"/>
    </source>
</evidence>
<keyword evidence="3" id="KW-1185">Reference proteome</keyword>
<gene>
    <name evidence="2" type="ORF">POL68_02610</name>
</gene>
<evidence type="ECO:0000256" key="1">
    <source>
        <dbReference type="SAM" id="Phobius"/>
    </source>
</evidence>
<evidence type="ECO:0008006" key="4">
    <source>
        <dbReference type="Google" id="ProtNLM"/>
    </source>
</evidence>
<keyword evidence="1" id="KW-1133">Transmembrane helix</keyword>
<keyword evidence="1" id="KW-0812">Transmembrane</keyword>
<proteinExistence type="predicted"/>
<feature type="transmembrane region" description="Helical" evidence="1">
    <location>
        <begin position="32"/>
        <end position="51"/>
    </location>
</feature>